<evidence type="ECO:0000256" key="1">
    <source>
        <dbReference type="SAM" id="MobiDB-lite"/>
    </source>
</evidence>
<comment type="caution">
    <text evidence="2">The sequence shown here is derived from an EMBL/GenBank/DDBJ whole genome shotgun (WGS) entry which is preliminary data.</text>
</comment>
<feature type="region of interest" description="Disordered" evidence="1">
    <location>
        <begin position="48"/>
        <end position="70"/>
    </location>
</feature>
<gene>
    <name evidence="2" type="ORF">I8748_14945</name>
</gene>
<sequence length="70" mass="7895">MTKPRWCGVWGRDSPNNCDRSFTARGFSIRKTLSPNLQFGAMRQKPHWAVGRATRSSQAPPFQDDCIGRG</sequence>
<name>A0A8J7LBA4_9NOST</name>
<reference evidence="2 3" key="1">
    <citation type="journal article" date="2021" name="Int. J. Syst. Evol. Microbiol.">
        <title>Amazonocrinis nigriterrae gen. nov., sp. nov., Atlanticothrix silvestris gen. nov., sp. nov. and Dendronalium phyllosphericum gen. nov., sp. nov., nostocacean cyanobacteria from Brazilian environments.</title>
        <authorList>
            <person name="Alvarenga D.O."/>
            <person name="Andreote A.P.D."/>
            <person name="Branco L.H.Z."/>
            <person name="Delbaje E."/>
            <person name="Cruz R.B."/>
            <person name="Varani A.M."/>
            <person name="Fiore M.F."/>
        </authorList>
    </citation>
    <scope>NUCLEOTIDE SEQUENCE [LARGE SCALE GENOMIC DNA]</scope>
    <source>
        <strain evidence="2 3">CENA67</strain>
    </source>
</reference>
<dbReference type="AlphaFoldDB" id="A0A8J7LBA4"/>
<accession>A0A8J7LBA4</accession>
<keyword evidence="3" id="KW-1185">Reference proteome</keyword>
<organism evidence="2 3">
    <name type="scientific">Amazonocrinis nigriterrae CENA67</name>
    <dbReference type="NCBI Taxonomy" id="2794033"/>
    <lineage>
        <taxon>Bacteria</taxon>
        <taxon>Bacillati</taxon>
        <taxon>Cyanobacteriota</taxon>
        <taxon>Cyanophyceae</taxon>
        <taxon>Nostocales</taxon>
        <taxon>Nostocaceae</taxon>
        <taxon>Amazonocrinis</taxon>
        <taxon>Amazonocrinis nigriterrae</taxon>
    </lineage>
</organism>
<dbReference type="EMBL" id="JAECZC010000025">
    <property type="protein sequence ID" value="MBH8563466.1"/>
    <property type="molecule type" value="Genomic_DNA"/>
</dbReference>
<evidence type="ECO:0000313" key="2">
    <source>
        <dbReference type="EMBL" id="MBH8563466.1"/>
    </source>
</evidence>
<proteinExistence type="predicted"/>
<protein>
    <submittedName>
        <fullName evidence="2">Uncharacterized protein</fullName>
    </submittedName>
</protein>
<evidence type="ECO:0000313" key="3">
    <source>
        <dbReference type="Proteomes" id="UP000632766"/>
    </source>
</evidence>
<dbReference type="Proteomes" id="UP000632766">
    <property type="component" value="Unassembled WGS sequence"/>
</dbReference>